<protein>
    <submittedName>
        <fullName evidence="2">Uncharacterized protein</fullName>
    </submittedName>
</protein>
<evidence type="ECO:0000256" key="1">
    <source>
        <dbReference type="SAM" id="MobiDB-lite"/>
    </source>
</evidence>
<dbReference type="Proteomes" id="UP000198649">
    <property type="component" value="Unassembled WGS sequence"/>
</dbReference>
<feature type="region of interest" description="Disordered" evidence="1">
    <location>
        <begin position="51"/>
        <end position="84"/>
    </location>
</feature>
<keyword evidence="3" id="KW-1185">Reference proteome</keyword>
<dbReference type="EMBL" id="FOQG01000031">
    <property type="protein sequence ID" value="SFJ44587.1"/>
    <property type="molecule type" value="Genomic_DNA"/>
</dbReference>
<feature type="non-terminal residue" evidence="2">
    <location>
        <position position="96"/>
    </location>
</feature>
<gene>
    <name evidence="2" type="ORF">SAMN05216561_13130</name>
</gene>
<dbReference type="AlphaFoldDB" id="A0A1I3RH23"/>
<organism evidence="2 3">
    <name type="scientific">Nocardioides psychrotolerans</name>
    <dbReference type="NCBI Taxonomy" id="1005945"/>
    <lineage>
        <taxon>Bacteria</taxon>
        <taxon>Bacillati</taxon>
        <taxon>Actinomycetota</taxon>
        <taxon>Actinomycetes</taxon>
        <taxon>Propionibacteriales</taxon>
        <taxon>Nocardioidaceae</taxon>
        <taxon>Nocardioides</taxon>
    </lineage>
</organism>
<sequence length="96" mass="10275">MTGAAIDPHEVDDDAPTPTNLIAEIRAAKAAENAAGLRMFHLAIAWAHAHPETPGDQSWKAPRSTHVPGEPMGDGSPNSDDLDEVQWFGIPPITWS</sequence>
<name>A0A1I3RH23_9ACTN</name>
<evidence type="ECO:0000313" key="3">
    <source>
        <dbReference type="Proteomes" id="UP000198649"/>
    </source>
</evidence>
<proteinExistence type="predicted"/>
<evidence type="ECO:0000313" key="2">
    <source>
        <dbReference type="EMBL" id="SFJ44587.1"/>
    </source>
</evidence>
<reference evidence="2 3" key="1">
    <citation type="submission" date="2016-10" db="EMBL/GenBank/DDBJ databases">
        <authorList>
            <person name="de Groot N.N."/>
        </authorList>
    </citation>
    <scope>NUCLEOTIDE SEQUENCE [LARGE SCALE GENOMIC DNA]</scope>
    <source>
        <strain evidence="2 3">CGMCC 1.11156</strain>
    </source>
</reference>
<dbReference type="RefSeq" id="WP_143099876.1">
    <property type="nucleotide sequence ID" value="NZ_FOQG01000031.1"/>
</dbReference>
<accession>A0A1I3RH23</accession>